<dbReference type="AlphaFoldDB" id="A0A8C2LXB9"/>
<protein>
    <submittedName>
        <fullName evidence="7">Transmembrane BAX inhibitor motif containing 7</fullName>
    </submittedName>
</protein>
<dbReference type="PANTHER" id="PTHR23291">
    <property type="entry name" value="BAX INHIBITOR-RELATED"/>
    <property type="match status" value="1"/>
</dbReference>
<proteinExistence type="predicted"/>
<feature type="transmembrane region" description="Helical" evidence="5">
    <location>
        <begin position="175"/>
        <end position="195"/>
    </location>
</feature>
<feature type="transmembrane region" description="Helical" evidence="5">
    <location>
        <begin position="271"/>
        <end position="289"/>
    </location>
</feature>
<feature type="transmembrane region" description="Helical" evidence="5">
    <location>
        <begin position="240"/>
        <end position="259"/>
    </location>
</feature>
<feature type="signal peptide" evidence="6">
    <location>
        <begin position="1"/>
        <end position="23"/>
    </location>
</feature>
<dbReference type="Proteomes" id="UP000694386">
    <property type="component" value="Unplaced"/>
</dbReference>
<keyword evidence="6" id="KW-0732">Signal</keyword>
<dbReference type="OMA" id="NPWFTYA"/>
<keyword evidence="2 5" id="KW-0812">Transmembrane</keyword>
<dbReference type="GO" id="GO:0016020">
    <property type="term" value="C:membrane"/>
    <property type="evidence" value="ECO:0007669"/>
    <property type="project" value="UniProtKB-SubCell"/>
</dbReference>
<sequence length="355" mass="39799">MAKIPRLLATSILIFLSRNRVDAVCFRSNMVQMQLLCTYLGAVVLNLKIDLEISEPVNFGSGDHQYLVQKAAVKGGSSKVDHPFTYSSRDTPQEAIKYPHSKHRDAANTYAVQISEDVITNEGSMAAPSPFEDVSIRRGFIVKVFIVLSVQLLITIAVVSVFLFCEPVRNWVISVPWFMFSLFPAVMVVIIVLACCRDIRRQVPANYILLSMTHVSVSLCVLLSELTAVSASSTFKADEILWAAGATTVVTLALTLFALQTKWDFTMLNGVLFVLLVVLMIYGIIAIVIRSYWVHLVYALLGTLIFSMYLVMDVQMMVGGRYHYEVDPEEYIFAALNIYVDIINLFIFILDLIVR</sequence>
<evidence type="ECO:0000256" key="2">
    <source>
        <dbReference type="ARBA" id="ARBA00022692"/>
    </source>
</evidence>
<dbReference type="PANTHER" id="PTHR23291:SF47">
    <property type="entry name" value="TRANSMEMBRANE BAX INHIBITOR MOTIF CONTAINING 7"/>
    <property type="match status" value="1"/>
</dbReference>
<evidence type="ECO:0000256" key="6">
    <source>
        <dbReference type="SAM" id="SignalP"/>
    </source>
</evidence>
<comment type="subcellular location">
    <subcellularLocation>
        <location evidence="1">Membrane</location>
        <topology evidence="1">Multi-pass membrane protein</topology>
    </subcellularLocation>
</comment>
<feature type="transmembrane region" description="Helical" evidence="5">
    <location>
        <begin position="295"/>
        <end position="312"/>
    </location>
</feature>
<evidence type="ECO:0000313" key="8">
    <source>
        <dbReference type="Proteomes" id="UP000694386"/>
    </source>
</evidence>
<reference evidence="7" key="2">
    <citation type="submission" date="2025-09" db="UniProtKB">
        <authorList>
            <consortium name="Ensembl"/>
        </authorList>
    </citation>
    <scope>IDENTIFICATION</scope>
</reference>
<dbReference type="CDD" id="cd10428">
    <property type="entry name" value="LFG_like"/>
    <property type="match status" value="1"/>
</dbReference>
<feature type="chain" id="PRO_5035000303" evidence="6">
    <location>
        <begin position="24"/>
        <end position="355"/>
    </location>
</feature>
<name>A0A8C2LXB9_CRIGR</name>
<dbReference type="Ensembl" id="ENSCGRT00001013070.1">
    <property type="protein sequence ID" value="ENSCGRP00001008912.1"/>
    <property type="gene ID" value="ENSCGRG00001011095.1"/>
</dbReference>
<feature type="transmembrane region" description="Helical" evidence="5">
    <location>
        <begin position="140"/>
        <end position="163"/>
    </location>
</feature>
<evidence type="ECO:0000256" key="3">
    <source>
        <dbReference type="ARBA" id="ARBA00022989"/>
    </source>
</evidence>
<dbReference type="Pfam" id="PF01027">
    <property type="entry name" value="Bax1-I"/>
    <property type="match status" value="1"/>
</dbReference>
<feature type="transmembrane region" description="Helical" evidence="5">
    <location>
        <begin position="207"/>
        <end position="228"/>
    </location>
</feature>
<evidence type="ECO:0000256" key="4">
    <source>
        <dbReference type="ARBA" id="ARBA00023136"/>
    </source>
</evidence>
<evidence type="ECO:0000256" key="1">
    <source>
        <dbReference type="ARBA" id="ARBA00004141"/>
    </source>
</evidence>
<accession>A0A8C2LXB9</accession>
<dbReference type="InterPro" id="IPR006214">
    <property type="entry name" value="Bax_inhibitor_1-related"/>
</dbReference>
<evidence type="ECO:0000313" key="7">
    <source>
        <dbReference type="Ensembl" id="ENSCGRP00001008912.1"/>
    </source>
</evidence>
<keyword evidence="3 5" id="KW-1133">Transmembrane helix</keyword>
<reference evidence="7" key="1">
    <citation type="submission" date="2025-08" db="UniProtKB">
        <authorList>
            <consortium name="Ensembl"/>
        </authorList>
    </citation>
    <scope>IDENTIFICATION</scope>
</reference>
<organism evidence="7 8">
    <name type="scientific">Cricetulus griseus</name>
    <name type="common">Chinese hamster</name>
    <name type="synonym">Cricetulus barabensis griseus</name>
    <dbReference type="NCBI Taxonomy" id="10029"/>
    <lineage>
        <taxon>Eukaryota</taxon>
        <taxon>Metazoa</taxon>
        <taxon>Chordata</taxon>
        <taxon>Craniata</taxon>
        <taxon>Vertebrata</taxon>
        <taxon>Euteleostomi</taxon>
        <taxon>Mammalia</taxon>
        <taxon>Eutheria</taxon>
        <taxon>Euarchontoglires</taxon>
        <taxon>Glires</taxon>
        <taxon>Rodentia</taxon>
        <taxon>Myomorpha</taxon>
        <taxon>Muroidea</taxon>
        <taxon>Cricetidae</taxon>
        <taxon>Cricetinae</taxon>
        <taxon>Cricetulus</taxon>
    </lineage>
</organism>
<evidence type="ECO:0000256" key="5">
    <source>
        <dbReference type="SAM" id="Phobius"/>
    </source>
</evidence>
<feature type="transmembrane region" description="Helical" evidence="5">
    <location>
        <begin position="332"/>
        <end position="354"/>
    </location>
</feature>
<keyword evidence="4 5" id="KW-0472">Membrane</keyword>